<accession>A0A8T2UTN3</accession>
<sequence>MLFFPSRRAVPRWPILSLILVLHVLLDGAAAWTCETSCGGIPLNYPFGYGWDCGSSSFQPYVNCSNNRLLFYTPTGTYNVQSIDYANGIMIVVDPHMSSCSAMRLSGSFGLPVGAPFSFSSYNTIALIGCSSTSILYSKKSCDSSMHSVCDSLYGCSAISQVGIVPNSASSSCCILSNSALSNAPYQIDLPLLQCATYSSIYRIGNIQDPESSWLYGIALKFDAGYSPPNNTGGGSGGGSHPYCYTCEVAEEAGASVNSLPSMVKLAGIMIVLLEVFRSLL</sequence>
<organism evidence="5 6">
    <name type="scientific">Ceratopteris richardii</name>
    <name type="common">Triangle waterfern</name>
    <dbReference type="NCBI Taxonomy" id="49495"/>
    <lineage>
        <taxon>Eukaryota</taxon>
        <taxon>Viridiplantae</taxon>
        <taxon>Streptophyta</taxon>
        <taxon>Embryophyta</taxon>
        <taxon>Tracheophyta</taxon>
        <taxon>Polypodiopsida</taxon>
        <taxon>Polypodiidae</taxon>
        <taxon>Polypodiales</taxon>
        <taxon>Pteridineae</taxon>
        <taxon>Pteridaceae</taxon>
        <taxon>Parkerioideae</taxon>
        <taxon>Ceratopteris</taxon>
    </lineage>
</organism>
<evidence type="ECO:0000259" key="4">
    <source>
        <dbReference type="Pfam" id="PF13947"/>
    </source>
</evidence>
<dbReference type="InterPro" id="IPR025287">
    <property type="entry name" value="WAK_GUB"/>
</dbReference>
<dbReference type="Proteomes" id="UP000825935">
    <property type="component" value="Chromosome 4"/>
</dbReference>
<feature type="signal peptide" evidence="3">
    <location>
        <begin position="1"/>
        <end position="31"/>
    </location>
</feature>
<feature type="domain" description="Wall-associated receptor kinase galacturonan-binding" evidence="4">
    <location>
        <begin position="34"/>
        <end position="94"/>
    </location>
</feature>
<feature type="chain" id="PRO_5035801163" description="Wall-associated receptor kinase galacturonan-binding domain-containing protein" evidence="3">
    <location>
        <begin position="32"/>
        <end position="281"/>
    </location>
</feature>
<reference evidence="5" key="1">
    <citation type="submission" date="2021-08" db="EMBL/GenBank/DDBJ databases">
        <title>WGS assembly of Ceratopteris richardii.</title>
        <authorList>
            <person name="Marchant D.B."/>
            <person name="Chen G."/>
            <person name="Jenkins J."/>
            <person name="Shu S."/>
            <person name="Leebens-Mack J."/>
            <person name="Grimwood J."/>
            <person name="Schmutz J."/>
            <person name="Soltis P."/>
            <person name="Soltis D."/>
            <person name="Chen Z.-H."/>
        </authorList>
    </citation>
    <scope>NUCLEOTIDE SEQUENCE</scope>
    <source>
        <strain evidence="5">Whitten #5841</strain>
        <tissue evidence="5">Leaf</tissue>
    </source>
</reference>
<evidence type="ECO:0000256" key="2">
    <source>
        <dbReference type="ARBA" id="ARBA00022729"/>
    </source>
</evidence>
<dbReference type="OrthoDB" id="1933476at2759"/>
<evidence type="ECO:0000313" key="6">
    <source>
        <dbReference type="Proteomes" id="UP000825935"/>
    </source>
</evidence>
<comment type="caution">
    <text evidence="5">The sequence shown here is derived from an EMBL/GenBank/DDBJ whole genome shotgun (WGS) entry which is preliminary data.</text>
</comment>
<dbReference type="AlphaFoldDB" id="A0A8T2UTN3"/>
<evidence type="ECO:0000256" key="1">
    <source>
        <dbReference type="ARBA" id="ARBA00004167"/>
    </source>
</evidence>
<evidence type="ECO:0000313" key="5">
    <source>
        <dbReference type="EMBL" id="KAH7438098.1"/>
    </source>
</evidence>
<dbReference type="Pfam" id="PF13947">
    <property type="entry name" value="GUB_WAK_bind"/>
    <property type="match status" value="1"/>
</dbReference>
<keyword evidence="2 3" id="KW-0732">Signal</keyword>
<dbReference type="EMBL" id="CM035409">
    <property type="protein sequence ID" value="KAH7438098.1"/>
    <property type="molecule type" value="Genomic_DNA"/>
</dbReference>
<dbReference type="PANTHER" id="PTHR33355">
    <property type="entry name" value="WALL-ASSOCIATED RECEPTOR KINASE CARBOXY-TERMINAL PROTEIN-RELATED"/>
    <property type="match status" value="1"/>
</dbReference>
<proteinExistence type="predicted"/>
<name>A0A8T2UTN3_CERRI</name>
<comment type="subcellular location">
    <subcellularLocation>
        <location evidence="1">Membrane</location>
        <topology evidence="1">Single-pass membrane protein</topology>
    </subcellularLocation>
</comment>
<dbReference type="GO" id="GO:0030247">
    <property type="term" value="F:polysaccharide binding"/>
    <property type="evidence" value="ECO:0007669"/>
    <property type="project" value="InterPro"/>
</dbReference>
<keyword evidence="6" id="KW-1185">Reference proteome</keyword>
<dbReference type="OMA" id="YANGIMI"/>
<gene>
    <name evidence="5" type="ORF">KP509_04G001200</name>
</gene>
<evidence type="ECO:0000256" key="3">
    <source>
        <dbReference type="SAM" id="SignalP"/>
    </source>
</evidence>
<protein>
    <recommendedName>
        <fullName evidence="4">Wall-associated receptor kinase galacturonan-binding domain-containing protein</fullName>
    </recommendedName>
</protein>